<proteinExistence type="predicted"/>
<dbReference type="AlphaFoldDB" id="A0A1I7WBW1"/>
<reference evidence="2" key="1">
    <citation type="submission" date="2016-11" db="UniProtKB">
        <authorList>
            <consortium name="WormBaseParasite"/>
        </authorList>
    </citation>
    <scope>IDENTIFICATION</scope>
</reference>
<name>A0A1I7WBW1_HETBA</name>
<dbReference type="WBParaSite" id="Hba_02195">
    <property type="protein sequence ID" value="Hba_02195"/>
    <property type="gene ID" value="Hba_02195"/>
</dbReference>
<keyword evidence="1" id="KW-1185">Reference proteome</keyword>
<accession>A0A1I7WBW1</accession>
<protein>
    <submittedName>
        <fullName evidence="2">Protein Wnt</fullName>
    </submittedName>
</protein>
<sequence length="98" mass="11139">MSTMDERCATKATNWVRIITQKKIVRSDIREKTITFKRRTVAVAGYELSNSNGQSDGDCNSDNNLQRGATEQFVDACCGHFNETSCKRKKINWKMGRS</sequence>
<organism evidence="1 2">
    <name type="scientific">Heterorhabditis bacteriophora</name>
    <name type="common">Entomopathogenic nematode worm</name>
    <dbReference type="NCBI Taxonomy" id="37862"/>
    <lineage>
        <taxon>Eukaryota</taxon>
        <taxon>Metazoa</taxon>
        <taxon>Ecdysozoa</taxon>
        <taxon>Nematoda</taxon>
        <taxon>Chromadorea</taxon>
        <taxon>Rhabditida</taxon>
        <taxon>Rhabditina</taxon>
        <taxon>Rhabditomorpha</taxon>
        <taxon>Strongyloidea</taxon>
        <taxon>Heterorhabditidae</taxon>
        <taxon>Heterorhabditis</taxon>
    </lineage>
</organism>
<evidence type="ECO:0000313" key="1">
    <source>
        <dbReference type="Proteomes" id="UP000095283"/>
    </source>
</evidence>
<dbReference type="Proteomes" id="UP000095283">
    <property type="component" value="Unplaced"/>
</dbReference>
<evidence type="ECO:0000313" key="2">
    <source>
        <dbReference type="WBParaSite" id="Hba_02195"/>
    </source>
</evidence>